<evidence type="ECO:0000313" key="2">
    <source>
        <dbReference type="EMBL" id="KAF2573440.1"/>
    </source>
</evidence>
<evidence type="ECO:0000256" key="1">
    <source>
        <dbReference type="SAM" id="Phobius"/>
    </source>
</evidence>
<keyword evidence="1" id="KW-0812">Transmembrane</keyword>
<reference evidence="2" key="1">
    <citation type="submission" date="2019-12" db="EMBL/GenBank/DDBJ databases">
        <title>Genome sequencing and annotation of Brassica cretica.</title>
        <authorList>
            <person name="Studholme D.J."/>
            <person name="Sarris P.F."/>
        </authorList>
    </citation>
    <scope>NUCLEOTIDE SEQUENCE</scope>
    <source>
        <strain evidence="2">PFS-102/07</strain>
        <tissue evidence="2">Leaf</tissue>
    </source>
</reference>
<name>A0A8S9ITV3_BRACR</name>
<proteinExistence type="predicted"/>
<gene>
    <name evidence="2" type="ORF">F2Q70_00001431</name>
</gene>
<sequence length="117" mass="12742">MSLRCSKEAVPVNIDRSSSSDVRDIISLGQSLGVLDVVFLVVGLSLRMALRFSDFILSPLLFMFSHLFAVFIVVRVSGGFPFCHICTLGLDSIFLCVCSVGLEGCFWSQAWAIVFGG</sequence>
<comment type="caution">
    <text evidence="2">The sequence shown here is derived from an EMBL/GenBank/DDBJ whole genome shotgun (WGS) entry which is preliminary data.</text>
</comment>
<keyword evidence="1" id="KW-0472">Membrane</keyword>
<dbReference type="AlphaFoldDB" id="A0A8S9ITV3"/>
<keyword evidence="1" id="KW-1133">Transmembrane helix</keyword>
<dbReference type="EMBL" id="QGKY02001015">
    <property type="protein sequence ID" value="KAF2573440.1"/>
    <property type="molecule type" value="Genomic_DNA"/>
</dbReference>
<accession>A0A8S9ITV3</accession>
<feature type="transmembrane region" description="Helical" evidence="1">
    <location>
        <begin position="56"/>
        <end position="76"/>
    </location>
</feature>
<evidence type="ECO:0008006" key="3">
    <source>
        <dbReference type="Google" id="ProtNLM"/>
    </source>
</evidence>
<organism evidence="2">
    <name type="scientific">Brassica cretica</name>
    <name type="common">Mustard</name>
    <dbReference type="NCBI Taxonomy" id="69181"/>
    <lineage>
        <taxon>Eukaryota</taxon>
        <taxon>Viridiplantae</taxon>
        <taxon>Streptophyta</taxon>
        <taxon>Embryophyta</taxon>
        <taxon>Tracheophyta</taxon>
        <taxon>Spermatophyta</taxon>
        <taxon>Magnoliopsida</taxon>
        <taxon>eudicotyledons</taxon>
        <taxon>Gunneridae</taxon>
        <taxon>Pentapetalae</taxon>
        <taxon>rosids</taxon>
        <taxon>malvids</taxon>
        <taxon>Brassicales</taxon>
        <taxon>Brassicaceae</taxon>
        <taxon>Brassiceae</taxon>
        <taxon>Brassica</taxon>
    </lineage>
</organism>
<protein>
    <recommendedName>
        <fullName evidence="3">Transmembrane protein</fullName>
    </recommendedName>
</protein>